<keyword evidence="2" id="KW-1133">Transmembrane helix</keyword>
<dbReference type="InterPro" id="IPR013486">
    <property type="entry name" value="SpoIID/LytB"/>
</dbReference>
<dbReference type="PANTHER" id="PTHR30032">
    <property type="entry name" value="N-ACETYLMURAMOYL-L-ALANINE AMIDASE-RELATED"/>
    <property type="match status" value="1"/>
</dbReference>
<dbReference type="NCBIfam" id="TIGR02870">
    <property type="entry name" value="spore_II_D"/>
    <property type="match status" value="1"/>
</dbReference>
<feature type="region of interest" description="Disordered" evidence="1">
    <location>
        <begin position="137"/>
        <end position="180"/>
    </location>
</feature>
<feature type="domain" description="Sporulation stage II protein D amidase enhancer LytB N-terminal" evidence="3">
    <location>
        <begin position="187"/>
        <end position="291"/>
    </location>
</feature>
<dbReference type="EMBL" id="JAZHPZ010000012">
    <property type="protein sequence ID" value="MEF2968039.1"/>
    <property type="molecule type" value="Genomic_DNA"/>
</dbReference>
<reference evidence="4 5" key="1">
    <citation type="submission" date="2024-02" db="EMBL/GenBank/DDBJ databases">
        <title>A nitrogen-fixing paenibacillus bacterium.</title>
        <authorList>
            <person name="Zhang W.L."/>
            <person name="Chen S.F."/>
        </authorList>
    </citation>
    <scope>NUCLEOTIDE SEQUENCE [LARGE SCALE GENOMIC DNA]</scope>
    <source>
        <strain evidence="4 5">M1</strain>
    </source>
</reference>
<accession>A0ABU7VYP5</accession>
<evidence type="ECO:0000256" key="1">
    <source>
        <dbReference type="SAM" id="MobiDB-lite"/>
    </source>
</evidence>
<evidence type="ECO:0000313" key="4">
    <source>
        <dbReference type="EMBL" id="MEF2968039.1"/>
    </source>
</evidence>
<evidence type="ECO:0000313" key="5">
    <source>
        <dbReference type="Proteomes" id="UP001306950"/>
    </source>
</evidence>
<comment type="caution">
    <text evidence="4">The sequence shown here is derived from an EMBL/GenBank/DDBJ whole genome shotgun (WGS) entry which is preliminary data.</text>
</comment>
<feature type="compositionally biased region" description="Low complexity" evidence="1">
    <location>
        <begin position="81"/>
        <end position="101"/>
    </location>
</feature>
<gene>
    <name evidence="4" type="primary">spoIID</name>
    <name evidence="4" type="ORF">V3851_19605</name>
</gene>
<dbReference type="PANTHER" id="PTHR30032:SF4">
    <property type="entry name" value="AMIDASE ENHANCER"/>
    <property type="match status" value="1"/>
</dbReference>
<feature type="transmembrane region" description="Helical" evidence="2">
    <location>
        <begin position="112"/>
        <end position="132"/>
    </location>
</feature>
<dbReference type="Pfam" id="PF08486">
    <property type="entry name" value="SpoIID"/>
    <property type="match status" value="1"/>
</dbReference>
<feature type="compositionally biased region" description="Low complexity" evidence="1">
    <location>
        <begin position="54"/>
        <end position="70"/>
    </location>
</feature>
<sequence length="473" mass="49249">MNDKNHRITVKIGMGVRDTEAGNIGEAGAGNAGPVGGGVCIESRGSTGAGGAGARPMPGPHGAAPNGAAPLRAGQPAPASAREPAPQPLRLRLAPGARTRPSSFRGGGRRGWALAAALAGLAALAVLLPALLAGRSTGPQPPAAPAAQTAPGQGPAAGAAVAAGGERLEPAEASPADEPEVRVYLTRTGSVETVPLEQYVTGVLAAEMPADFELEALKAQAIAARTFIIRRLAAGDTSGVPGRQADVVDTVDHQAYLSKETLERWAGSGKSEQLAKLEQAVRETRGIVMTYQGKPITAAFFSSSGGYTENSEEYWSLRIPYLRSVPSPWDSTVNPHNKETVTLSVNELFERLGQKAPAQTALAGASGSGLSDSLVKILSFTSGKRVKGIRIGDQTYTGREIREKLDLRSSQFSVKLDGTNVKITTYGYGHGVGMSQWGANGMAQKGYTTTQILKHYYTGISFQQTSNLLKRSS</sequence>
<dbReference type="RefSeq" id="WP_331848254.1">
    <property type="nucleotide sequence ID" value="NZ_JAZHPZ010000012.1"/>
</dbReference>
<keyword evidence="2" id="KW-0812">Transmembrane</keyword>
<dbReference type="Proteomes" id="UP001306950">
    <property type="component" value="Unassembled WGS sequence"/>
</dbReference>
<feature type="region of interest" description="Disordered" evidence="1">
    <location>
        <begin position="46"/>
        <end position="107"/>
    </location>
</feature>
<protein>
    <submittedName>
        <fullName evidence="4">Stage II sporulation protein D</fullName>
    </submittedName>
</protein>
<keyword evidence="2" id="KW-0472">Membrane</keyword>
<dbReference type="NCBIfam" id="TIGR02669">
    <property type="entry name" value="SpoIID_LytB"/>
    <property type="match status" value="1"/>
</dbReference>
<keyword evidence="5" id="KW-1185">Reference proteome</keyword>
<proteinExistence type="predicted"/>
<feature type="compositionally biased region" description="Low complexity" evidence="1">
    <location>
        <begin position="145"/>
        <end position="176"/>
    </location>
</feature>
<dbReference type="InterPro" id="IPR014225">
    <property type="entry name" value="Spore_II_D_firmicutes"/>
</dbReference>
<evidence type="ECO:0000259" key="3">
    <source>
        <dbReference type="Pfam" id="PF08486"/>
    </source>
</evidence>
<dbReference type="InterPro" id="IPR051922">
    <property type="entry name" value="Bact_Sporulation_Assoc"/>
</dbReference>
<evidence type="ECO:0000256" key="2">
    <source>
        <dbReference type="SAM" id="Phobius"/>
    </source>
</evidence>
<dbReference type="InterPro" id="IPR013693">
    <property type="entry name" value="SpoIID/LytB_N"/>
</dbReference>
<organism evidence="4 5">
    <name type="scientific">Paenibacillus haidiansis</name>
    <dbReference type="NCBI Taxonomy" id="1574488"/>
    <lineage>
        <taxon>Bacteria</taxon>
        <taxon>Bacillati</taxon>
        <taxon>Bacillota</taxon>
        <taxon>Bacilli</taxon>
        <taxon>Bacillales</taxon>
        <taxon>Paenibacillaceae</taxon>
        <taxon>Paenibacillus</taxon>
    </lineage>
</organism>
<name>A0ABU7VYP5_9BACL</name>